<accession>A0A1L5P270</accession>
<name>A0A1L5P270_RHIET</name>
<evidence type="ECO:0000313" key="1">
    <source>
        <dbReference type="EMBL" id="APO74250.1"/>
    </source>
</evidence>
<evidence type="ECO:0008006" key="3">
    <source>
        <dbReference type="Google" id="ProtNLM"/>
    </source>
</evidence>
<protein>
    <recommendedName>
        <fullName evidence="3">Helix-turn-helix domain-containing protein</fullName>
    </recommendedName>
</protein>
<organism evidence="1 2">
    <name type="scientific">Rhizobium etli 8C-3</name>
    <dbReference type="NCBI Taxonomy" id="538025"/>
    <lineage>
        <taxon>Bacteria</taxon>
        <taxon>Pseudomonadati</taxon>
        <taxon>Pseudomonadota</taxon>
        <taxon>Alphaproteobacteria</taxon>
        <taxon>Hyphomicrobiales</taxon>
        <taxon>Rhizobiaceae</taxon>
        <taxon>Rhizobium/Agrobacterium group</taxon>
        <taxon>Rhizobium</taxon>
    </lineage>
</organism>
<evidence type="ECO:0000313" key="2">
    <source>
        <dbReference type="Proteomes" id="UP000185109"/>
    </source>
</evidence>
<proteinExistence type="predicted"/>
<sequence>MLSKADPRHSTSSAMSGAIDERQALAAIILWNSGHFDTFDISKLLDVKEDAVCRTLHAARHIAGARA</sequence>
<dbReference type="Proteomes" id="UP000185109">
    <property type="component" value="Chromosome"/>
</dbReference>
<dbReference type="AlphaFoldDB" id="A0A1L5P270"/>
<reference evidence="1 2" key="1">
    <citation type="submission" date="2016-09" db="EMBL/GenBank/DDBJ databases">
        <title>The complete genome sequences of Rhizobium gallicum, symbiovars gallicum and phaseoli, symbionts associated to common bean (Phaseolus vulgaris).</title>
        <authorList>
            <person name="Bustos P."/>
            <person name="Santamaria R.I."/>
            <person name="Perez-Carrascal O.M."/>
            <person name="Juarez S."/>
            <person name="Lozano L."/>
            <person name="Martinez-Flores I."/>
            <person name="Martinez-Romero E."/>
            <person name="Cevallos M."/>
            <person name="Romero D."/>
            <person name="Davila G."/>
            <person name="Gonzalez V."/>
        </authorList>
    </citation>
    <scope>NUCLEOTIDE SEQUENCE [LARGE SCALE GENOMIC DNA]</scope>
    <source>
        <strain evidence="1 2">8C-3</strain>
    </source>
</reference>
<gene>
    <name evidence="1" type="ORF">AM571_CH01415</name>
</gene>
<dbReference type="EMBL" id="CP017241">
    <property type="protein sequence ID" value="APO74250.1"/>
    <property type="molecule type" value="Genomic_DNA"/>
</dbReference>
<dbReference type="RefSeq" id="WP_074060814.1">
    <property type="nucleotide sequence ID" value="NZ_CP017241.1"/>
</dbReference>